<keyword evidence="7" id="KW-0067">ATP-binding</keyword>
<dbReference type="InterPro" id="IPR050482">
    <property type="entry name" value="Sensor_HK_TwoCompSys"/>
</dbReference>
<evidence type="ECO:0000313" key="11">
    <source>
        <dbReference type="EMBL" id="NYE47449.1"/>
    </source>
</evidence>
<comment type="catalytic activity">
    <reaction evidence="1">
        <text>ATP + protein L-histidine = ADP + protein N-phospho-L-histidine.</text>
        <dbReference type="EC" id="2.7.13.3"/>
    </reaction>
</comment>
<keyword evidence="6 11" id="KW-0418">Kinase</keyword>
<feature type="domain" description="Signal transduction histidine kinase subgroup 3 dimerisation and phosphoacceptor" evidence="10">
    <location>
        <begin position="212"/>
        <end position="277"/>
    </location>
</feature>
<keyword evidence="5" id="KW-0547">Nucleotide-binding</keyword>
<dbReference type="Gene3D" id="3.30.565.10">
    <property type="entry name" value="Histidine kinase-like ATPase, C-terminal domain"/>
    <property type="match status" value="1"/>
</dbReference>
<gene>
    <name evidence="11" type="ORF">HDA32_002569</name>
</gene>
<evidence type="ECO:0000256" key="1">
    <source>
        <dbReference type="ARBA" id="ARBA00000085"/>
    </source>
</evidence>
<evidence type="ECO:0000256" key="9">
    <source>
        <dbReference type="SAM" id="Phobius"/>
    </source>
</evidence>
<organism evidence="11 12">
    <name type="scientific">Spinactinospora alkalitolerans</name>
    <dbReference type="NCBI Taxonomy" id="687207"/>
    <lineage>
        <taxon>Bacteria</taxon>
        <taxon>Bacillati</taxon>
        <taxon>Actinomycetota</taxon>
        <taxon>Actinomycetes</taxon>
        <taxon>Streptosporangiales</taxon>
        <taxon>Nocardiopsidaceae</taxon>
        <taxon>Spinactinospora</taxon>
    </lineage>
</organism>
<feature type="transmembrane region" description="Helical" evidence="9">
    <location>
        <begin position="160"/>
        <end position="185"/>
    </location>
</feature>
<evidence type="ECO:0000256" key="7">
    <source>
        <dbReference type="ARBA" id="ARBA00022840"/>
    </source>
</evidence>
<dbReference type="Proteomes" id="UP000589036">
    <property type="component" value="Unassembled WGS sequence"/>
</dbReference>
<protein>
    <recommendedName>
        <fullName evidence="2">histidine kinase</fullName>
        <ecNumber evidence="2">2.7.13.3</ecNumber>
    </recommendedName>
</protein>
<feature type="transmembrane region" description="Helical" evidence="9">
    <location>
        <begin position="17"/>
        <end position="42"/>
    </location>
</feature>
<evidence type="ECO:0000256" key="3">
    <source>
        <dbReference type="ARBA" id="ARBA00022553"/>
    </source>
</evidence>
<keyword evidence="3" id="KW-0597">Phosphoprotein</keyword>
<keyword evidence="4" id="KW-0808">Transferase</keyword>
<dbReference type="RefSeq" id="WP_179643388.1">
    <property type="nucleotide sequence ID" value="NZ_BAAAYY010000015.1"/>
</dbReference>
<accession>A0A852TTU6</accession>
<keyword evidence="9" id="KW-0812">Transmembrane</keyword>
<keyword evidence="9" id="KW-1133">Transmembrane helix</keyword>
<dbReference type="EMBL" id="JACCCC010000001">
    <property type="protein sequence ID" value="NYE47449.1"/>
    <property type="molecule type" value="Genomic_DNA"/>
</dbReference>
<keyword evidence="8" id="KW-0902">Two-component regulatory system</keyword>
<keyword evidence="12" id="KW-1185">Reference proteome</keyword>
<feature type="transmembrane region" description="Helical" evidence="9">
    <location>
        <begin position="48"/>
        <end position="69"/>
    </location>
</feature>
<reference evidence="11 12" key="1">
    <citation type="submission" date="2020-07" db="EMBL/GenBank/DDBJ databases">
        <title>Sequencing the genomes of 1000 actinobacteria strains.</title>
        <authorList>
            <person name="Klenk H.-P."/>
        </authorList>
    </citation>
    <scope>NUCLEOTIDE SEQUENCE [LARGE SCALE GENOMIC DNA]</scope>
    <source>
        <strain evidence="11 12">CXB654</strain>
    </source>
</reference>
<dbReference type="GO" id="GO:0016020">
    <property type="term" value="C:membrane"/>
    <property type="evidence" value="ECO:0007669"/>
    <property type="project" value="InterPro"/>
</dbReference>
<evidence type="ECO:0000259" key="10">
    <source>
        <dbReference type="Pfam" id="PF07730"/>
    </source>
</evidence>
<feature type="transmembrane region" description="Helical" evidence="9">
    <location>
        <begin position="106"/>
        <end position="135"/>
    </location>
</feature>
<evidence type="ECO:0000256" key="4">
    <source>
        <dbReference type="ARBA" id="ARBA00022679"/>
    </source>
</evidence>
<keyword evidence="9" id="KW-0472">Membrane</keyword>
<sequence>MSTAAAFPLRPVTYLRVVFLLLGSALALSFALLDGTLILIAARHLEDWLTIVIAAVVVAVPPVLVGLVAPARQVEAVAAESLLGVDFPDGVPGPAHRTEQRIRAAVWFVVHVLAGGVVVVDAATLIPLGLALIAAPLNLSAGDPVSSVDWLRATGGWSDAWMPFAGLACLVIAVAIPVGLGALLARAAPALLGPSYAERLQRLEAVTARLTERNRIARELHDSVGHALSLVTLQAVAARKLLTRDPEFADGALETIESTSRSATADLDHMLGLLREGAARKGADRFPAPDLEVLDELVAATRAAGLDVRADVHGNLGGLPTVISREAYRIVQEGLTNALRHAVDASARLQVAKRPGCLAVTLVNPTAAGAPLRPGRGLRGMEERVHALGGSITNVADGGTWSLAVELPLPKDGAA</sequence>
<evidence type="ECO:0000256" key="8">
    <source>
        <dbReference type="ARBA" id="ARBA00023012"/>
    </source>
</evidence>
<dbReference type="GO" id="GO:0000155">
    <property type="term" value="F:phosphorelay sensor kinase activity"/>
    <property type="evidence" value="ECO:0007669"/>
    <property type="project" value="InterPro"/>
</dbReference>
<dbReference type="Pfam" id="PF07730">
    <property type="entry name" value="HisKA_3"/>
    <property type="match status" value="1"/>
</dbReference>
<evidence type="ECO:0000313" key="12">
    <source>
        <dbReference type="Proteomes" id="UP000589036"/>
    </source>
</evidence>
<evidence type="ECO:0000256" key="2">
    <source>
        <dbReference type="ARBA" id="ARBA00012438"/>
    </source>
</evidence>
<evidence type="ECO:0000256" key="6">
    <source>
        <dbReference type="ARBA" id="ARBA00022777"/>
    </source>
</evidence>
<dbReference type="InterPro" id="IPR036890">
    <property type="entry name" value="HATPase_C_sf"/>
</dbReference>
<proteinExistence type="predicted"/>
<dbReference type="PANTHER" id="PTHR24421">
    <property type="entry name" value="NITRATE/NITRITE SENSOR PROTEIN NARX-RELATED"/>
    <property type="match status" value="1"/>
</dbReference>
<dbReference type="PANTHER" id="PTHR24421:SF10">
    <property type="entry name" value="NITRATE_NITRITE SENSOR PROTEIN NARQ"/>
    <property type="match status" value="1"/>
</dbReference>
<dbReference type="EC" id="2.7.13.3" evidence="2"/>
<dbReference type="Gene3D" id="1.20.5.1930">
    <property type="match status" value="1"/>
</dbReference>
<evidence type="ECO:0000256" key="5">
    <source>
        <dbReference type="ARBA" id="ARBA00022741"/>
    </source>
</evidence>
<dbReference type="GO" id="GO:0046983">
    <property type="term" value="F:protein dimerization activity"/>
    <property type="evidence" value="ECO:0007669"/>
    <property type="project" value="InterPro"/>
</dbReference>
<name>A0A852TTU6_9ACTN</name>
<comment type="caution">
    <text evidence="11">The sequence shown here is derived from an EMBL/GenBank/DDBJ whole genome shotgun (WGS) entry which is preliminary data.</text>
</comment>
<dbReference type="CDD" id="cd16917">
    <property type="entry name" value="HATPase_UhpB-NarQ-NarX-like"/>
    <property type="match status" value="1"/>
</dbReference>
<dbReference type="GO" id="GO:0005524">
    <property type="term" value="F:ATP binding"/>
    <property type="evidence" value="ECO:0007669"/>
    <property type="project" value="UniProtKB-KW"/>
</dbReference>
<dbReference type="InterPro" id="IPR011712">
    <property type="entry name" value="Sig_transdc_His_kin_sub3_dim/P"/>
</dbReference>
<dbReference type="AlphaFoldDB" id="A0A852TTU6"/>